<keyword evidence="1" id="KW-0862">Zinc</keyword>
<dbReference type="AlphaFoldDB" id="A0A1S0TJ00"/>
<dbReference type="SMART" id="SM00355">
    <property type="entry name" value="ZnF_C2H2"/>
    <property type="match status" value="2"/>
</dbReference>
<dbReference type="InParanoid" id="A0A1S0TJ00"/>
<dbReference type="EMBL" id="JH713163">
    <property type="protein sequence ID" value="EFO14781.1"/>
    <property type="molecule type" value="Genomic_DNA"/>
</dbReference>
<feature type="domain" description="C2H2-type" evidence="3">
    <location>
        <begin position="63"/>
        <end position="92"/>
    </location>
</feature>
<dbReference type="Pfam" id="PF00096">
    <property type="entry name" value="zf-C2H2"/>
    <property type="match status" value="1"/>
</dbReference>
<keyword evidence="1" id="KW-0863">Zinc-finger</keyword>
<dbReference type="InterPro" id="IPR013087">
    <property type="entry name" value="Znf_C2H2_type"/>
</dbReference>
<feature type="non-terminal residue" evidence="4">
    <location>
        <position position="1"/>
    </location>
</feature>
<dbReference type="KEGG" id="loa:LOAG_13734"/>
<keyword evidence="1" id="KW-0479">Metal-binding</keyword>
<evidence type="ECO:0000313" key="4">
    <source>
        <dbReference type="EMBL" id="EFO14781.1"/>
    </source>
</evidence>
<gene>
    <name evidence="4" type="ORF">LOAG_13734</name>
</gene>
<dbReference type="RefSeq" id="XP_003149288.1">
    <property type="nucleotide sequence ID" value="XM_003149240.1"/>
</dbReference>
<accession>A0A1S0TJ00</accession>
<dbReference type="PROSITE" id="PS50157">
    <property type="entry name" value="ZINC_FINGER_C2H2_2"/>
    <property type="match status" value="1"/>
</dbReference>
<proteinExistence type="predicted"/>
<reference evidence="4" key="1">
    <citation type="submission" date="2012-04" db="EMBL/GenBank/DDBJ databases">
        <title>The Genome Sequence of Loa loa.</title>
        <authorList>
            <consortium name="The Broad Institute Genome Sequencing Platform"/>
            <consortium name="Broad Institute Genome Sequencing Center for Infectious Disease"/>
            <person name="Nutman T.B."/>
            <person name="Fink D.L."/>
            <person name="Russ C."/>
            <person name="Young S."/>
            <person name="Zeng Q."/>
            <person name="Gargeya S."/>
            <person name="Alvarado L."/>
            <person name="Berlin A."/>
            <person name="Chapman S.B."/>
            <person name="Chen Z."/>
            <person name="Freedman E."/>
            <person name="Gellesch M."/>
            <person name="Goldberg J."/>
            <person name="Griggs A."/>
            <person name="Gujja S."/>
            <person name="Heilman E.R."/>
            <person name="Heiman D."/>
            <person name="Howarth C."/>
            <person name="Mehta T."/>
            <person name="Neiman D."/>
            <person name="Pearson M."/>
            <person name="Roberts A."/>
            <person name="Saif S."/>
            <person name="Shea T."/>
            <person name="Shenoy N."/>
            <person name="Sisk P."/>
            <person name="Stolte C."/>
            <person name="Sykes S."/>
            <person name="White J."/>
            <person name="Yandava C."/>
            <person name="Haas B."/>
            <person name="Henn M.R."/>
            <person name="Nusbaum C."/>
            <person name="Birren B."/>
        </authorList>
    </citation>
    <scope>NUCLEOTIDE SEQUENCE [LARGE SCALE GENOMIC DNA]</scope>
</reference>
<evidence type="ECO:0000259" key="3">
    <source>
        <dbReference type="PROSITE" id="PS50157"/>
    </source>
</evidence>
<dbReference type="CTD" id="9951206"/>
<dbReference type="GeneID" id="9951206"/>
<name>A0A1S0TJ00_LOALO</name>
<evidence type="ECO:0000256" key="2">
    <source>
        <dbReference type="SAM" id="MobiDB-lite"/>
    </source>
</evidence>
<feature type="compositionally biased region" description="Basic and acidic residues" evidence="2">
    <location>
        <begin position="1"/>
        <end position="10"/>
    </location>
</feature>
<dbReference type="OrthoDB" id="6077919at2759"/>
<protein>
    <recommendedName>
        <fullName evidence="3">C2H2-type domain-containing protein</fullName>
    </recommendedName>
</protein>
<evidence type="ECO:0000256" key="1">
    <source>
        <dbReference type="PROSITE-ProRule" id="PRU00042"/>
    </source>
</evidence>
<organism evidence="4">
    <name type="scientific">Loa loa</name>
    <name type="common">Eye worm</name>
    <name type="synonym">Filaria loa</name>
    <dbReference type="NCBI Taxonomy" id="7209"/>
    <lineage>
        <taxon>Eukaryota</taxon>
        <taxon>Metazoa</taxon>
        <taxon>Ecdysozoa</taxon>
        <taxon>Nematoda</taxon>
        <taxon>Chromadorea</taxon>
        <taxon>Rhabditida</taxon>
        <taxon>Spirurina</taxon>
        <taxon>Spiruromorpha</taxon>
        <taxon>Filarioidea</taxon>
        <taxon>Onchocercidae</taxon>
        <taxon>Loa</taxon>
    </lineage>
</organism>
<feature type="region of interest" description="Disordered" evidence="2">
    <location>
        <begin position="1"/>
        <end position="56"/>
    </location>
</feature>
<sequence>FLEQNRERPHAGYNASFENCPGYRKRKKTHDEPFIYKRKRPDCGRTSNHSSFSSHKETYQPKHKCENCNRSFARNYNLKKHKELCSRTSQKGIHECPYVECTLRTKNTKEYTKHKKTHGEPFIYECKEYNRG</sequence>
<dbReference type="GO" id="GO:0008270">
    <property type="term" value="F:zinc ion binding"/>
    <property type="evidence" value="ECO:0007669"/>
    <property type="project" value="UniProtKB-KW"/>
</dbReference>